<dbReference type="RefSeq" id="WP_140964537.1">
    <property type="nucleotide sequence ID" value="NZ_VEVQ02000021.1"/>
</dbReference>
<comment type="caution">
    <text evidence="1">The sequence shown here is derived from an EMBL/GenBank/DDBJ whole genome shotgun (WGS) entry which is preliminary data.</text>
</comment>
<evidence type="ECO:0000313" key="2">
    <source>
        <dbReference type="Proteomes" id="UP000817854"/>
    </source>
</evidence>
<dbReference type="Proteomes" id="UP000817854">
    <property type="component" value="Unassembled WGS sequence"/>
</dbReference>
<protein>
    <recommendedName>
        <fullName evidence="3">WG repeat-containing protein</fullName>
    </recommendedName>
</protein>
<name>A0ABX0J1G8_9FLAO</name>
<reference evidence="1" key="2">
    <citation type="submission" date="2020-02" db="EMBL/GenBank/DDBJ databases">
        <title>Flavobacterium profundi sp. nov., isolated from a deep-sea seamount.</title>
        <authorList>
            <person name="Zhang D.-C."/>
        </authorList>
    </citation>
    <scope>NUCLEOTIDE SEQUENCE</scope>
    <source>
        <strain evidence="1">EC11</strain>
    </source>
</reference>
<proteinExistence type="predicted"/>
<sequence length="607" mass="70637">MKYFTFLLFVTILPFSLLAQNKFRSFPLEEPIFYKYYQPYTAPVYQLIHKYDELSSKYAKSILADGNSYLQIKNNKNYAKIEFEINGIKLYCSGKVKFKNNRNYFKIEPSSDLFYLSNNQIFCGLKDIEEFKLKNFPTIYNEDGSYLFHKELNEDQITQKVISQKSNTNYNFIINTYKDDKAPDVYNEKYGYLYTNSFYGKDPFDHFIIAPQSKEISTILLENGDRYSGFATIGTYDSQKFGSFTGYLFPMQKSAGNASVLFREFEGKYEWVLVVDNQIEMSVPAKAEEQPQFDVLMNNLENTIGFIKNPKVQFYADIVTTCRTNFGVYRNKNINTLNGYGVNFISKDSIRLGDSHFIELGFFKNGKLEGLGYRCEMKTFYNKPITENQYFDNNSSSISEKVVAQAGIFKGGKLIKGRDINIENDNQPTLNFWSKNKIEGVDWIKRENFVLYKENIIGKIDLNQIKGTDEVHVERLGYNYLIKRIDLNRKAIVIENDGKEVYLNKDSGPVYLTYINKGYVTIGCPPTKYVKTYKKIDEVREVPGYKYDTRVVKGEYITTYYTTKTKQTYTHEKTVFDDYKTIPCPICNGTGNKKVDNSVRVFREIVF</sequence>
<dbReference type="EMBL" id="VEVQ02000021">
    <property type="protein sequence ID" value="NHN28031.1"/>
    <property type="molecule type" value="Genomic_DNA"/>
</dbReference>
<evidence type="ECO:0008006" key="3">
    <source>
        <dbReference type="Google" id="ProtNLM"/>
    </source>
</evidence>
<gene>
    <name evidence="1" type="ORF">FIA58_020325</name>
</gene>
<evidence type="ECO:0000313" key="1">
    <source>
        <dbReference type="EMBL" id="NHN28031.1"/>
    </source>
</evidence>
<keyword evidence="2" id="KW-1185">Reference proteome</keyword>
<accession>A0ABX0J1G8</accession>
<organism evidence="1 2">
    <name type="scientific">Flavobacterium jejuense</name>
    <dbReference type="NCBI Taxonomy" id="1544455"/>
    <lineage>
        <taxon>Bacteria</taxon>
        <taxon>Pseudomonadati</taxon>
        <taxon>Bacteroidota</taxon>
        <taxon>Flavobacteriia</taxon>
        <taxon>Flavobacteriales</taxon>
        <taxon>Flavobacteriaceae</taxon>
        <taxon>Flavobacterium</taxon>
    </lineage>
</organism>
<reference evidence="1" key="1">
    <citation type="submission" date="2019-05" db="EMBL/GenBank/DDBJ databases">
        <authorList>
            <person name="Lianzixin W."/>
        </authorList>
    </citation>
    <scope>NUCLEOTIDE SEQUENCE</scope>
    <source>
        <strain evidence="1">EC11</strain>
    </source>
</reference>